<name>A0A368NT85_AGRVI</name>
<sequence>MIRLMCAVAIAPFLILPFSWVGQAADLGRPLIWNVSRNGTSGVAIQTGVQLRNAFEPKIGVDTSIIATKSGQVDQSTLPVRLWGRLRLEGNDKTNGPATYLNTSFTPATGASSLSMERAWNWTLTPDFTLGSTRIIEVRRVSGDGAGLSASQRLDLSMPDWSASLYSEAGIDQLDATTTGSVGIEKKVFGDVGLSAAMTNLLDDPSTTFRASYSRHW</sequence>
<accession>A0A368NT85</accession>
<gene>
    <name evidence="1" type="ORF">DXT89_26385</name>
</gene>
<reference evidence="1 2" key="1">
    <citation type="submission" date="2018-08" db="EMBL/GenBank/DDBJ databases">
        <title>Genome sequencing of Agrobacterium vitis strain ICMP 10754.</title>
        <authorList>
            <person name="Visnovsky S.B."/>
            <person name="Pitman A.R."/>
        </authorList>
    </citation>
    <scope>NUCLEOTIDE SEQUENCE [LARGE SCALE GENOMIC DNA]</scope>
    <source>
        <strain evidence="1 2">ICMP 10754</strain>
    </source>
</reference>
<proteinExistence type="predicted"/>
<protein>
    <submittedName>
        <fullName evidence="1">Uncharacterized protein</fullName>
    </submittedName>
</protein>
<dbReference type="RefSeq" id="WP_060715713.1">
    <property type="nucleotide sequence ID" value="NZ_CP055265.1"/>
</dbReference>
<dbReference type="OrthoDB" id="8292154at2"/>
<dbReference type="EMBL" id="QUSG01000039">
    <property type="protein sequence ID" value="KAA3519252.1"/>
    <property type="molecule type" value="Genomic_DNA"/>
</dbReference>
<evidence type="ECO:0000313" key="2">
    <source>
        <dbReference type="Proteomes" id="UP000436911"/>
    </source>
</evidence>
<dbReference type="GeneID" id="60682386"/>
<organism evidence="1 2">
    <name type="scientific">Agrobacterium vitis</name>
    <name type="common">Rhizobium vitis</name>
    <dbReference type="NCBI Taxonomy" id="373"/>
    <lineage>
        <taxon>Bacteria</taxon>
        <taxon>Pseudomonadati</taxon>
        <taxon>Pseudomonadota</taxon>
        <taxon>Alphaproteobacteria</taxon>
        <taxon>Hyphomicrobiales</taxon>
        <taxon>Rhizobiaceae</taxon>
        <taxon>Rhizobium/Agrobacterium group</taxon>
        <taxon>Agrobacterium</taxon>
    </lineage>
</organism>
<dbReference type="Proteomes" id="UP000436911">
    <property type="component" value="Unassembled WGS sequence"/>
</dbReference>
<dbReference type="AlphaFoldDB" id="A0A368NT85"/>
<evidence type="ECO:0000313" key="1">
    <source>
        <dbReference type="EMBL" id="KAA3519252.1"/>
    </source>
</evidence>
<comment type="caution">
    <text evidence="1">The sequence shown here is derived from an EMBL/GenBank/DDBJ whole genome shotgun (WGS) entry which is preliminary data.</text>
</comment>